<dbReference type="Proteomes" id="UP000238071">
    <property type="component" value="Unassembled WGS sequence"/>
</dbReference>
<organism evidence="2 3">
    <name type="scientific">Methylobacter tundripaludum</name>
    <dbReference type="NCBI Taxonomy" id="173365"/>
    <lineage>
        <taxon>Bacteria</taxon>
        <taxon>Pseudomonadati</taxon>
        <taxon>Pseudomonadota</taxon>
        <taxon>Gammaproteobacteria</taxon>
        <taxon>Methylococcales</taxon>
        <taxon>Methylococcaceae</taxon>
        <taxon>Methylobacter</taxon>
    </lineage>
</organism>
<feature type="compositionally biased region" description="Polar residues" evidence="1">
    <location>
        <begin position="77"/>
        <end position="95"/>
    </location>
</feature>
<gene>
    <name evidence="2" type="ORF">B0F88_10385</name>
</gene>
<feature type="region of interest" description="Disordered" evidence="1">
    <location>
        <begin position="72"/>
        <end position="95"/>
    </location>
</feature>
<evidence type="ECO:0000313" key="3">
    <source>
        <dbReference type="Proteomes" id="UP000238071"/>
    </source>
</evidence>
<accession>A0A2S6H593</accession>
<comment type="caution">
    <text evidence="2">The sequence shown here is derived from an EMBL/GenBank/DDBJ whole genome shotgun (WGS) entry which is preliminary data.</text>
</comment>
<protein>
    <submittedName>
        <fullName evidence="2">DNA-binding transcriptional regulator YdaS (Cro superfamily)</fullName>
    </submittedName>
</protein>
<keyword evidence="2" id="KW-0238">DNA-binding</keyword>
<evidence type="ECO:0000256" key="1">
    <source>
        <dbReference type="SAM" id="MobiDB-lite"/>
    </source>
</evidence>
<dbReference type="InterPro" id="IPR010982">
    <property type="entry name" value="Lambda_DNA-bd_dom_sf"/>
</dbReference>
<name>A0A2S6H593_9GAMM</name>
<dbReference type="OrthoDB" id="6446140at2"/>
<dbReference type="InterPro" id="IPR001387">
    <property type="entry name" value="Cro/C1-type_HTH"/>
</dbReference>
<keyword evidence="3" id="KW-1185">Reference proteome</keyword>
<reference evidence="2 3" key="1">
    <citation type="submission" date="2018-02" db="EMBL/GenBank/DDBJ databases">
        <title>Subsurface microbial communities from deep shales in Ohio and West Virginia, USA.</title>
        <authorList>
            <person name="Wrighton K."/>
        </authorList>
    </citation>
    <scope>NUCLEOTIDE SEQUENCE [LARGE SCALE GENOMIC DNA]</scope>
    <source>
        <strain evidence="2 3">OWC-G53F</strain>
    </source>
</reference>
<dbReference type="Pfam" id="PF15943">
    <property type="entry name" value="YdaS_toxin"/>
    <property type="match status" value="1"/>
</dbReference>
<dbReference type="Gene3D" id="1.10.260.40">
    <property type="entry name" value="lambda repressor-like DNA-binding domains"/>
    <property type="match status" value="1"/>
</dbReference>
<sequence length="95" mass="10113">MDKLILFFGGRVEAANAIGVSPSYISMIKSGKRKCSPALAVLVDNITNGKVSKQELRPDIWSPSIDSGAFLKKEGVESTQSNTDTAQASGQNALR</sequence>
<proteinExistence type="predicted"/>
<dbReference type="GO" id="GO:0003677">
    <property type="term" value="F:DNA binding"/>
    <property type="evidence" value="ECO:0007669"/>
    <property type="project" value="UniProtKB-KW"/>
</dbReference>
<dbReference type="CDD" id="cd00093">
    <property type="entry name" value="HTH_XRE"/>
    <property type="match status" value="1"/>
</dbReference>
<dbReference type="AlphaFoldDB" id="A0A2S6H593"/>
<dbReference type="InterPro" id="IPR031856">
    <property type="entry name" value="YdaS_toxin-like"/>
</dbReference>
<evidence type="ECO:0000313" key="2">
    <source>
        <dbReference type="EMBL" id="PPK72652.1"/>
    </source>
</evidence>
<dbReference type="RefSeq" id="WP_104422751.1">
    <property type="nucleotide sequence ID" value="NZ_PTIY01000003.1"/>
</dbReference>
<dbReference type="SUPFAM" id="SSF47413">
    <property type="entry name" value="lambda repressor-like DNA-binding domains"/>
    <property type="match status" value="1"/>
</dbReference>
<dbReference type="EMBL" id="PTIY01000003">
    <property type="protein sequence ID" value="PPK72652.1"/>
    <property type="molecule type" value="Genomic_DNA"/>
</dbReference>